<dbReference type="Proteomes" id="UP000194280">
    <property type="component" value="Unassembled WGS sequence"/>
</dbReference>
<comment type="caution">
    <text evidence="3">The sequence shown here is derived from an EMBL/GenBank/DDBJ whole genome shotgun (WGS) entry which is preliminary data.</text>
</comment>
<feature type="signal peptide" evidence="2">
    <location>
        <begin position="1"/>
        <end position="16"/>
    </location>
</feature>
<reference evidence="3 4" key="1">
    <citation type="submission" date="2017-01" db="EMBL/GenBank/DDBJ databases">
        <title>The recent genome duplication of the halophilic yeast Hortaea werneckii: insights from long-read sequencing.</title>
        <authorList>
            <person name="Sinha S."/>
            <person name="Flibotte S."/>
            <person name="Neira M."/>
            <person name="Lenassi M."/>
            <person name="Gostincar C."/>
            <person name="Stajich J.E."/>
            <person name="Nislow C.E."/>
        </authorList>
    </citation>
    <scope>NUCLEOTIDE SEQUENCE [LARGE SCALE GENOMIC DNA]</scope>
    <source>
        <strain evidence="3 4">EXF-2000</strain>
    </source>
</reference>
<dbReference type="EMBL" id="MUNK01000067">
    <property type="protein sequence ID" value="OTA33920.1"/>
    <property type="molecule type" value="Genomic_DNA"/>
</dbReference>
<dbReference type="VEuPathDB" id="FungiDB:BTJ68_07530"/>
<dbReference type="STRING" id="1157616.A0A1Z5TD39"/>
<gene>
    <name evidence="3" type="ORF">BTJ68_07530</name>
</gene>
<proteinExistence type="predicted"/>
<accession>A0A1Z5TD39</accession>
<keyword evidence="2" id="KW-0732">Signal</keyword>
<protein>
    <submittedName>
        <fullName evidence="3">Uncharacterized protein</fullName>
    </submittedName>
</protein>
<feature type="region of interest" description="Disordered" evidence="1">
    <location>
        <begin position="205"/>
        <end position="229"/>
    </location>
</feature>
<organism evidence="3 4">
    <name type="scientific">Hortaea werneckii EXF-2000</name>
    <dbReference type="NCBI Taxonomy" id="1157616"/>
    <lineage>
        <taxon>Eukaryota</taxon>
        <taxon>Fungi</taxon>
        <taxon>Dikarya</taxon>
        <taxon>Ascomycota</taxon>
        <taxon>Pezizomycotina</taxon>
        <taxon>Dothideomycetes</taxon>
        <taxon>Dothideomycetidae</taxon>
        <taxon>Mycosphaerellales</taxon>
        <taxon>Teratosphaeriaceae</taxon>
        <taxon>Hortaea</taxon>
    </lineage>
</organism>
<dbReference type="OrthoDB" id="5365129at2759"/>
<keyword evidence="4" id="KW-1185">Reference proteome</keyword>
<evidence type="ECO:0000256" key="2">
    <source>
        <dbReference type="SAM" id="SignalP"/>
    </source>
</evidence>
<evidence type="ECO:0000313" key="4">
    <source>
        <dbReference type="Proteomes" id="UP000194280"/>
    </source>
</evidence>
<evidence type="ECO:0000256" key="1">
    <source>
        <dbReference type="SAM" id="MobiDB-lite"/>
    </source>
</evidence>
<dbReference type="AlphaFoldDB" id="A0A1Z5TD39"/>
<dbReference type="InParanoid" id="A0A1Z5TD39"/>
<evidence type="ECO:0000313" key="3">
    <source>
        <dbReference type="EMBL" id="OTA33920.1"/>
    </source>
</evidence>
<name>A0A1Z5TD39_HORWE</name>
<feature type="chain" id="PRO_5012532173" evidence="2">
    <location>
        <begin position="17"/>
        <end position="319"/>
    </location>
</feature>
<sequence length="319" mass="34732">MAAIFVDLLGIAVTTASIASSYAGSQKNNHATFRVHAALNGPKEQAGTVTAAGGGAPDTRIFDEQLNFLGANYDPGNVGDGEFRDYRINQGNTKDPTFALFTANDNAICISYISVTYPSNAEYSWVGNWGKQCGHPWYYADDFYDGKELGCTWIDANNDATDVTAFHVHWPDFNGDNPHSNNPDDYCNNVRTLNFQFGDDPGTIYTKRSAPEGIPTSKKRSSKTRDTRLVKSKIPGQSAVELCNSPTSYGPDFVSETEGMYCDMGSKRTMPLCPGNLLDLDSLLGGCFDLGNLTTVVDQVVDEIKEFSEILDWGEGSIS</sequence>